<dbReference type="InterPro" id="IPR012938">
    <property type="entry name" value="Glc/Sorbosone_DH"/>
</dbReference>
<dbReference type="PANTHER" id="PTHR19328:SF75">
    <property type="entry name" value="ALDOSE SUGAR DEHYDROGENASE YLII"/>
    <property type="match status" value="1"/>
</dbReference>
<dbReference type="Proteomes" id="UP000183104">
    <property type="component" value="Unassembled WGS sequence"/>
</dbReference>
<dbReference type="PANTHER" id="PTHR19328">
    <property type="entry name" value="HEDGEHOG-INTERACTING PROTEIN"/>
    <property type="match status" value="1"/>
</dbReference>
<dbReference type="RefSeq" id="WP_054964642.1">
    <property type="nucleotide sequence ID" value="NZ_FMUN01000010.1"/>
</dbReference>
<feature type="chain" id="PRO_5010335981" evidence="1">
    <location>
        <begin position="27"/>
        <end position="379"/>
    </location>
</feature>
<dbReference type="InterPro" id="IPR011042">
    <property type="entry name" value="6-blade_b-propeller_TolB-like"/>
</dbReference>
<sequence length="379" mass="41148">MNSPKQPRAGILALLAAALLTPVAHAQGEAEAVSDAEAGIEVETVTRGLDHPWALAFLPDGDLLVTERSGTLLRLDPDSGDRRALAGVPPVDAGNQGGLLDVALHPDFGDNRWVYLTWSGECGPGNATHLGRGRLEGDRLTDFETLFVAEPCVASSMHFGSRIVFDGDGHLFVTVGERGERDRAQDLGDHNGSVLRLNEDGAVPEDNPFVDRADARDAIYSYGHRNPQGAALHPETAEVWIHEHGPRGGDEINIPEPGGNFGWPKTTYGREYSGPEIGPDRLPGTVQPIHYWVPSIAPSGMAFYSGDRFPEWRGDLFVGALALTHLAHLELDGQEVVRERRLLDDRGWRVRAVATGPDGFLYLLTDHADGRLVRLRPAE</sequence>
<name>A0A1G5HNT1_9GAMM</name>
<evidence type="ECO:0000313" key="3">
    <source>
        <dbReference type="EMBL" id="SCY65413.1"/>
    </source>
</evidence>
<keyword evidence="1" id="KW-0732">Signal</keyword>
<dbReference type="Pfam" id="PF07995">
    <property type="entry name" value="GSDH"/>
    <property type="match status" value="1"/>
</dbReference>
<dbReference type="SUPFAM" id="SSF50952">
    <property type="entry name" value="Soluble quinoprotein glucose dehydrogenase"/>
    <property type="match status" value="1"/>
</dbReference>
<dbReference type="STRING" id="381306.AN478_00350"/>
<reference evidence="4" key="1">
    <citation type="submission" date="2016-10" db="EMBL/GenBank/DDBJ databases">
        <authorList>
            <person name="Varghese N."/>
        </authorList>
    </citation>
    <scope>NUCLEOTIDE SEQUENCE [LARGE SCALE GENOMIC DNA]</scope>
    <source>
        <strain evidence="4">HL 19</strain>
    </source>
</reference>
<evidence type="ECO:0000259" key="2">
    <source>
        <dbReference type="Pfam" id="PF07995"/>
    </source>
</evidence>
<dbReference type="EMBL" id="FMUN01000010">
    <property type="protein sequence ID" value="SCY65413.1"/>
    <property type="molecule type" value="Genomic_DNA"/>
</dbReference>
<evidence type="ECO:0000256" key="1">
    <source>
        <dbReference type="SAM" id="SignalP"/>
    </source>
</evidence>
<keyword evidence="4" id="KW-1185">Reference proteome</keyword>
<gene>
    <name evidence="3" type="ORF">SAMN05661077_0040</name>
</gene>
<organism evidence="3 4">
    <name type="scientific">Thiohalorhabdus denitrificans</name>
    <dbReference type="NCBI Taxonomy" id="381306"/>
    <lineage>
        <taxon>Bacteria</taxon>
        <taxon>Pseudomonadati</taxon>
        <taxon>Pseudomonadota</taxon>
        <taxon>Gammaproteobacteria</taxon>
        <taxon>Thiohalorhabdales</taxon>
        <taxon>Thiohalorhabdaceae</taxon>
        <taxon>Thiohalorhabdus</taxon>
    </lineage>
</organism>
<evidence type="ECO:0000313" key="4">
    <source>
        <dbReference type="Proteomes" id="UP000183104"/>
    </source>
</evidence>
<protein>
    <submittedName>
        <fullName evidence="3">Glucose/arabinose dehydrogenase, beta-propeller fold</fullName>
    </submittedName>
</protein>
<dbReference type="AlphaFoldDB" id="A0A1G5HNT1"/>
<dbReference type="InterPro" id="IPR011041">
    <property type="entry name" value="Quinoprot_gluc/sorb_DH_b-prop"/>
</dbReference>
<accession>A0A1G5HNT1</accession>
<feature type="domain" description="Glucose/Sorbosone dehydrogenase" evidence="2">
    <location>
        <begin position="49"/>
        <end position="374"/>
    </location>
</feature>
<dbReference type="Gene3D" id="2.120.10.30">
    <property type="entry name" value="TolB, C-terminal domain"/>
    <property type="match status" value="1"/>
</dbReference>
<proteinExistence type="predicted"/>
<dbReference type="OrthoDB" id="9770043at2"/>
<feature type="signal peptide" evidence="1">
    <location>
        <begin position="1"/>
        <end position="26"/>
    </location>
</feature>